<sequence length="219" mass="23379">MTIIRIRGDYNTIQIGDDYCNLAFMSKGVVTSGGGSYSLATVTVTGRSPLLFLRPTQGYCCVQSVTNSGNTWTFTIGMQSGVTQCAYYVFDTIPGPSSEPYTIRLRNALGEVTFDAAYKYLRVLDAVALADGFSDTNVAAPSGFTVAAAFSDPGWFLLQVNQPAGGAPQYPWAYSFYMNGGICQCARIPTVSYQVPPGSIQVGSGQSPSSVIFIDVTNL</sequence>
<name>A0ABM8XCG4_9BURK</name>
<gene>
    <name evidence="1" type="ORF">LMG32289_03907</name>
</gene>
<comment type="caution">
    <text evidence="1">The sequence shown here is derived from an EMBL/GenBank/DDBJ whole genome shotgun (WGS) entry which is preliminary data.</text>
</comment>
<keyword evidence="2" id="KW-1185">Reference proteome</keyword>
<evidence type="ECO:0000313" key="1">
    <source>
        <dbReference type="EMBL" id="CAG9177788.1"/>
    </source>
</evidence>
<protein>
    <submittedName>
        <fullName evidence="1">Uncharacterized protein</fullName>
    </submittedName>
</protein>
<evidence type="ECO:0000313" key="2">
    <source>
        <dbReference type="Proteomes" id="UP000706525"/>
    </source>
</evidence>
<dbReference type="Proteomes" id="UP000706525">
    <property type="component" value="Unassembled WGS sequence"/>
</dbReference>
<reference evidence="1 2" key="1">
    <citation type="submission" date="2021-08" db="EMBL/GenBank/DDBJ databases">
        <authorList>
            <person name="Peeters C."/>
        </authorList>
    </citation>
    <scope>NUCLEOTIDE SEQUENCE [LARGE SCALE GENOMIC DNA]</scope>
    <source>
        <strain evidence="1 2">LMG 32289</strain>
    </source>
</reference>
<accession>A0ABM8XCG4</accession>
<proteinExistence type="predicted"/>
<dbReference type="EMBL" id="CAJZAG010000007">
    <property type="protein sequence ID" value="CAG9177788.1"/>
    <property type="molecule type" value="Genomic_DNA"/>
</dbReference>
<dbReference type="RefSeq" id="WP_223991238.1">
    <property type="nucleotide sequence ID" value="NZ_CAJZAG010000007.1"/>
</dbReference>
<organism evidence="1 2">
    <name type="scientific">Cupriavidus pampae</name>
    <dbReference type="NCBI Taxonomy" id="659251"/>
    <lineage>
        <taxon>Bacteria</taxon>
        <taxon>Pseudomonadati</taxon>
        <taxon>Pseudomonadota</taxon>
        <taxon>Betaproteobacteria</taxon>
        <taxon>Burkholderiales</taxon>
        <taxon>Burkholderiaceae</taxon>
        <taxon>Cupriavidus</taxon>
    </lineage>
</organism>